<gene>
    <name evidence="3" type="ORF">NP493_1431g00006</name>
</gene>
<feature type="coiled-coil region" evidence="1">
    <location>
        <begin position="657"/>
        <end position="918"/>
    </location>
</feature>
<comment type="caution">
    <text evidence="3">The sequence shown here is derived from an EMBL/GenBank/DDBJ whole genome shotgun (WGS) entry which is preliminary data.</text>
</comment>
<sequence length="1167" mass="133244">MMFAISDTDLRKTSSQQFAAQIKQLEIEGSKLVAATDMLSDSLGILGNVSYGGIESSGERGIFGDGPPVPTSLSALTDISAEQRTISELGLQLDSQSRETERLQRQLYHDATEVYHPLNPVRSALSDLDIPITSHVGTTRVASYPGTRGADIDFLSMSRVERELHVTKKENVELQERLHELTKVTGQQKDQFRATVEDLKSQLQDAVHSRNNLLEAKQREVASQEALITDLQNTVKQLEQANKIQEQTLSEMHEKMGSLQKEQYLVTSSFKDVHSILVDYGRRRGRPLPTNLEQLPSYEQSIGTLVETMERDAVESEAELLRKNEKIQQLTNELETVRINWEERYNMLMREHQDRLTRLADDHERQLSLANERSAMATQQVTSLQNQLRTIRDETDHQTRGNYERIGELERALAAMKDDRQREHAEWSQKREGLEMAVEQSEKELTMTRAERLEAIRKNAALESRFEGVQETIVRLERECEVEKARVLQLQEKVAEVKGHEEHLTEEIQKKNTLIDQLHQSIGRMQQDYKSQIQNTVASAEKEGIMRSEDRIETLATQLSAVTEKCHTLKLEAELTKNEHKNLLEKHAALSETYESVKQKHDAVAANAEHLNNLLRDRTGDIARLTTERDYYYRLLDEKNAELATVSTLKERFEVQLEEREKNFLALRGTAEKAEENAAVAMTTAETVKHERDTLQQQLNEKIIEMEKLRHERDDLTKEEGATAKNTELMEELRQSRYEVSRLGETVQTLEAQLHERETELLRQVKTLTHRLKAAENDLRLASKTLKTREVVDGKAVKVAGRMQKEVTEKRSEIDSLNSKIHWLEECMEAAGKHEHILQEDNQKLAMTLKRASKQSEKLQAELHDNQCRTRQLHDKINKLEASLEKAVTKCSQMQEQLEQQEQDLARTKLKHQLELQELARNRPKHRSRTSNRSASLSPNRAADTKEKSSYARLDHPVSMKPTKEQLENIASQNAVGEELRQLLGEMKSLIYGQQQLQQSTKQMSQAHSEKTTSGRHSSRGGTSSGYRSGADPDQLLSDLDLYMNLRQDSSRMKQAAEGSMSPERDDNVSVLSLLTTSKSTGHVPEWSPNCEPEKDNTPGYRGSCRRTKKKPQPPGEDATVLCSRLEKKIAGLSKLGGQLQHENKKIARMMRDQDKKLKKVKGQITK</sequence>
<keyword evidence="4" id="KW-1185">Reference proteome</keyword>
<feature type="coiled-coil region" evidence="1">
    <location>
        <begin position="566"/>
        <end position="600"/>
    </location>
</feature>
<feature type="region of interest" description="Disordered" evidence="2">
    <location>
        <begin position="1080"/>
        <end position="1119"/>
    </location>
</feature>
<dbReference type="InterPro" id="IPR031809">
    <property type="entry name" value="CCDC158"/>
</dbReference>
<feature type="coiled-coil region" evidence="1">
    <location>
        <begin position="306"/>
        <end position="493"/>
    </location>
</feature>
<feature type="compositionally biased region" description="Low complexity" evidence="2">
    <location>
        <begin position="1020"/>
        <end position="1030"/>
    </location>
</feature>
<dbReference type="PANTHER" id="PTHR47615:SF1">
    <property type="entry name" value="COILED-COIL DOMAIN-CONTAINING PROTEIN 158"/>
    <property type="match status" value="1"/>
</dbReference>
<evidence type="ECO:0000313" key="3">
    <source>
        <dbReference type="EMBL" id="KAK2164085.1"/>
    </source>
</evidence>
<organism evidence="3 4">
    <name type="scientific">Ridgeia piscesae</name>
    <name type="common">Tubeworm</name>
    <dbReference type="NCBI Taxonomy" id="27915"/>
    <lineage>
        <taxon>Eukaryota</taxon>
        <taxon>Metazoa</taxon>
        <taxon>Spiralia</taxon>
        <taxon>Lophotrochozoa</taxon>
        <taxon>Annelida</taxon>
        <taxon>Polychaeta</taxon>
        <taxon>Sedentaria</taxon>
        <taxon>Canalipalpata</taxon>
        <taxon>Sabellida</taxon>
        <taxon>Siboglinidae</taxon>
        <taxon>Ridgeia</taxon>
    </lineage>
</organism>
<evidence type="ECO:0000256" key="1">
    <source>
        <dbReference type="SAM" id="Coils"/>
    </source>
</evidence>
<dbReference type="Proteomes" id="UP001209878">
    <property type="component" value="Unassembled WGS sequence"/>
</dbReference>
<dbReference type="Pfam" id="PF15921">
    <property type="entry name" value="CCDC158"/>
    <property type="match status" value="2"/>
</dbReference>
<proteinExistence type="predicted"/>
<reference evidence="3" key="1">
    <citation type="journal article" date="2023" name="Mol. Biol. Evol.">
        <title>Third-Generation Sequencing Reveals the Adaptive Role of the Epigenome in Three Deep-Sea Polychaetes.</title>
        <authorList>
            <person name="Perez M."/>
            <person name="Aroh O."/>
            <person name="Sun Y."/>
            <person name="Lan Y."/>
            <person name="Juniper S.K."/>
            <person name="Young C.R."/>
            <person name="Angers B."/>
            <person name="Qian P.Y."/>
        </authorList>
    </citation>
    <scope>NUCLEOTIDE SEQUENCE</scope>
    <source>
        <strain evidence="3">R07B-5</strain>
    </source>
</reference>
<keyword evidence="1" id="KW-0175">Coiled coil</keyword>
<evidence type="ECO:0000256" key="2">
    <source>
        <dbReference type="SAM" id="MobiDB-lite"/>
    </source>
</evidence>
<feature type="region of interest" description="Disordered" evidence="2">
    <location>
        <begin position="995"/>
        <end position="1035"/>
    </location>
</feature>
<feature type="coiled-coil region" evidence="1">
    <location>
        <begin position="157"/>
        <end position="262"/>
    </location>
</feature>
<protein>
    <submittedName>
        <fullName evidence="3">Uncharacterized protein</fullName>
    </submittedName>
</protein>
<accession>A0AAD9K517</accession>
<dbReference type="AlphaFoldDB" id="A0AAD9K517"/>
<feature type="compositionally biased region" description="Low complexity" evidence="2">
    <location>
        <begin position="995"/>
        <end position="1006"/>
    </location>
</feature>
<feature type="region of interest" description="Disordered" evidence="2">
    <location>
        <begin position="918"/>
        <end position="963"/>
    </location>
</feature>
<dbReference type="PANTHER" id="PTHR47615">
    <property type="entry name" value="COILED-COIL DOMAIN-CONTAINING PROTEIN 158"/>
    <property type="match status" value="1"/>
</dbReference>
<evidence type="ECO:0000313" key="4">
    <source>
        <dbReference type="Proteomes" id="UP001209878"/>
    </source>
</evidence>
<name>A0AAD9K517_RIDPI</name>
<dbReference type="EMBL" id="JAODUO010001432">
    <property type="protein sequence ID" value="KAK2164085.1"/>
    <property type="molecule type" value="Genomic_DNA"/>
</dbReference>
<feature type="compositionally biased region" description="Basic and acidic residues" evidence="2">
    <location>
        <begin position="943"/>
        <end position="963"/>
    </location>
</feature>